<dbReference type="Proteomes" id="UP000800036">
    <property type="component" value="Unassembled WGS sequence"/>
</dbReference>
<accession>A0A6A5USZ6</accession>
<reference evidence="1" key="1">
    <citation type="journal article" date="2020" name="Stud. Mycol.">
        <title>101 Dothideomycetes genomes: a test case for predicting lifestyles and emergence of pathogens.</title>
        <authorList>
            <person name="Haridas S."/>
            <person name="Albert R."/>
            <person name="Binder M."/>
            <person name="Bloem J."/>
            <person name="Labutti K."/>
            <person name="Salamov A."/>
            <person name="Andreopoulos B."/>
            <person name="Baker S."/>
            <person name="Barry K."/>
            <person name="Bills G."/>
            <person name="Bluhm B."/>
            <person name="Cannon C."/>
            <person name="Castanera R."/>
            <person name="Culley D."/>
            <person name="Daum C."/>
            <person name="Ezra D."/>
            <person name="Gonzalez J."/>
            <person name="Henrissat B."/>
            <person name="Kuo A."/>
            <person name="Liang C."/>
            <person name="Lipzen A."/>
            <person name="Lutzoni F."/>
            <person name="Magnuson J."/>
            <person name="Mondo S."/>
            <person name="Nolan M."/>
            <person name="Ohm R."/>
            <person name="Pangilinan J."/>
            <person name="Park H.-J."/>
            <person name="Ramirez L."/>
            <person name="Alfaro M."/>
            <person name="Sun H."/>
            <person name="Tritt A."/>
            <person name="Yoshinaga Y."/>
            <person name="Zwiers L.-H."/>
            <person name="Turgeon B."/>
            <person name="Goodwin S."/>
            <person name="Spatafora J."/>
            <person name="Crous P."/>
            <person name="Grigoriev I."/>
        </authorList>
    </citation>
    <scope>NUCLEOTIDE SEQUENCE</scope>
    <source>
        <strain evidence="1">CBS 107.79</strain>
    </source>
</reference>
<dbReference type="AlphaFoldDB" id="A0A6A5USZ6"/>
<sequence>MAKNAKSTEVLDPKLTKRSLVEASVKMHLGVVQAELRYLQETGEVSGNVLDLLSHTMGMSLGPENGPNPLPLKIPKPTLEILHPPQTMVVKEEYLPRTCRGLVVNCGDEVAVFGWADHRSEAIAYNTRIRRAGRLPAEMLSTFDSKPFEGGNLCIAKEQRISKSIDGIGWSAGDYIMVWDRKEGKHCAAEGFGFNRATGSMQKLLLVESCGFFLCCVNTKLDSRHSVSQGLQEAPGHVKMRSMWYLVYNNRDSEQVKLVYANPLMPQKCIPNPNSVVGPQHLGLLYKAVERRADVWLGVTYAGHEGQHLIGLVQFKKIHSGGDRRDSYTLGVMFRFHFGTWPQSTVIGYGTRTNRLEPIQA</sequence>
<keyword evidence="2" id="KW-1185">Reference proteome</keyword>
<evidence type="ECO:0000313" key="1">
    <source>
        <dbReference type="EMBL" id="KAF1964237.1"/>
    </source>
</evidence>
<dbReference type="EMBL" id="ML976798">
    <property type="protein sequence ID" value="KAF1964237.1"/>
    <property type="molecule type" value="Genomic_DNA"/>
</dbReference>
<protein>
    <submittedName>
        <fullName evidence="1">Uncharacterized protein</fullName>
    </submittedName>
</protein>
<proteinExistence type="predicted"/>
<gene>
    <name evidence="1" type="ORF">BU23DRAFT_575851</name>
</gene>
<evidence type="ECO:0000313" key="2">
    <source>
        <dbReference type="Proteomes" id="UP000800036"/>
    </source>
</evidence>
<organism evidence="1 2">
    <name type="scientific">Bimuria novae-zelandiae CBS 107.79</name>
    <dbReference type="NCBI Taxonomy" id="1447943"/>
    <lineage>
        <taxon>Eukaryota</taxon>
        <taxon>Fungi</taxon>
        <taxon>Dikarya</taxon>
        <taxon>Ascomycota</taxon>
        <taxon>Pezizomycotina</taxon>
        <taxon>Dothideomycetes</taxon>
        <taxon>Pleosporomycetidae</taxon>
        <taxon>Pleosporales</taxon>
        <taxon>Massarineae</taxon>
        <taxon>Didymosphaeriaceae</taxon>
        <taxon>Bimuria</taxon>
    </lineage>
</organism>
<name>A0A6A5USZ6_9PLEO</name>